<dbReference type="Pfam" id="PF08346">
    <property type="entry name" value="AntA"/>
    <property type="match status" value="1"/>
</dbReference>
<evidence type="ECO:0000313" key="3">
    <source>
        <dbReference type="Proteomes" id="UP000260680"/>
    </source>
</evidence>
<sequence>MRNIKTREPKPRREIPYESESLKDGLFTKEELLRYGLSDEDISTILDYQALLPVLQGINNSRNVNARDLHKQLESGRQFADWIKSRIETYRLIEDVDYFMASHFYETVKHRVKPKETTDYILTLDCAKQLAMVERTDIGALTRRYFIIIEKAFKNRVKWNHNRKNTLINCKELRGALISKREELLNGVPEWITSGNLYSIEFSLLNTVIMGMSAKQYRAINNISEKEQIRNHFTNDQLDDVERLERYDAQLIISQEIYSYEERKKILQVEYDRVKNRKTKYV</sequence>
<comment type="caution">
    <text evidence="2">The sequence shown here is derived from an EMBL/GenBank/DDBJ whole genome shotgun (WGS) entry which is preliminary data.</text>
</comment>
<dbReference type="EMBL" id="QOHO01000043">
    <property type="protein sequence ID" value="RFZ78245.1"/>
    <property type="molecule type" value="Genomic_DNA"/>
</dbReference>
<accession>A0A3E2NB48</accession>
<feature type="domain" description="AntA/AntB antirepressor" evidence="1">
    <location>
        <begin position="64"/>
        <end position="136"/>
    </location>
</feature>
<proteinExistence type="predicted"/>
<dbReference type="Proteomes" id="UP000260680">
    <property type="component" value="Unassembled WGS sequence"/>
</dbReference>
<dbReference type="RefSeq" id="WP_117417618.1">
    <property type="nucleotide sequence ID" value="NZ_QOHO01000043.1"/>
</dbReference>
<dbReference type="AlphaFoldDB" id="A0A3E2NB48"/>
<protein>
    <recommendedName>
        <fullName evidence="1">AntA/AntB antirepressor domain-containing protein</fullName>
    </recommendedName>
</protein>
<dbReference type="OrthoDB" id="1934134at2"/>
<evidence type="ECO:0000313" key="2">
    <source>
        <dbReference type="EMBL" id="RFZ78245.1"/>
    </source>
</evidence>
<organism evidence="2 3">
    <name type="scientific">Lacrimispora amygdalina</name>
    <dbReference type="NCBI Taxonomy" id="253257"/>
    <lineage>
        <taxon>Bacteria</taxon>
        <taxon>Bacillati</taxon>
        <taxon>Bacillota</taxon>
        <taxon>Clostridia</taxon>
        <taxon>Lachnospirales</taxon>
        <taxon>Lachnospiraceae</taxon>
        <taxon>Lacrimispora</taxon>
    </lineage>
</organism>
<name>A0A3E2NB48_9FIRM</name>
<evidence type="ECO:0000259" key="1">
    <source>
        <dbReference type="Pfam" id="PF08346"/>
    </source>
</evidence>
<gene>
    <name evidence="2" type="ORF">DS742_14120</name>
</gene>
<reference evidence="2 3" key="1">
    <citation type="submission" date="2018-07" db="EMBL/GenBank/DDBJ databases">
        <title>New species, Clostridium PI-S10-A1B.</title>
        <authorList>
            <person name="Krishna G."/>
            <person name="Summeta K."/>
            <person name="Shikha S."/>
            <person name="Prabhu P.B."/>
            <person name="Suresh K."/>
        </authorList>
    </citation>
    <scope>NUCLEOTIDE SEQUENCE [LARGE SCALE GENOMIC DNA]</scope>
    <source>
        <strain evidence="2 3">PI-S10-A1B</strain>
    </source>
</reference>
<dbReference type="InterPro" id="IPR013557">
    <property type="entry name" value="AntA/B_antirep"/>
</dbReference>